<dbReference type="AlphaFoldDB" id="A0AAD4K2D2"/>
<sequence length="410" mass="46361">MSNTSIRPIPTLRGMFTVPRATPGRNFLKENKKTLRSLEKATAEKLAAKEPVRPKWMPPLRRTASDSHEPCQKHCQAENFSVTRQNDDESAMLRNRNNSRSQHSLQNPVAEEPSGDYAPSVKREQQKGHSPSELSVKQSERCLSCGSGRSSTSIGIQTEDIMDETYLTNALKKCNFDTKTILSDGRNLGMNTAEDDYGGNYRGYGQYEEDDQPLSGRSNSKYNQLNIDDNDGIMPMPELHNLSIDNNDEEAPLSGRSRATIGSMASTATTKSKRREHKLGSRDDLRLPRYLEKEKRDKAEARERHEARDPDCPRGHVLLSETDRLNALAKAKQRKLSLISHAIGTSFNSIIFVGFELLIKELNHMPMTAQTLRVRSRKAEIDKELTLVEDDIRIYSKEKVYVKANKSRNL</sequence>
<evidence type="ECO:0000256" key="3">
    <source>
        <dbReference type="ARBA" id="ARBA00022490"/>
    </source>
</evidence>
<evidence type="ECO:0000313" key="9">
    <source>
        <dbReference type="Proteomes" id="UP001200034"/>
    </source>
</evidence>
<gene>
    <name evidence="8" type="ORF">KR093_008629</name>
</gene>
<dbReference type="InterPro" id="IPR027012">
    <property type="entry name" value="Enkurin_dom"/>
</dbReference>
<dbReference type="Proteomes" id="UP001200034">
    <property type="component" value="Unassembled WGS sequence"/>
</dbReference>
<evidence type="ECO:0000259" key="7">
    <source>
        <dbReference type="PROSITE" id="PS51665"/>
    </source>
</evidence>
<organism evidence="8 9">
    <name type="scientific">Drosophila rubida</name>
    <dbReference type="NCBI Taxonomy" id="30044"/>
    <lineage>
        <taxon>Eukaryota</taxon>
        <taxon>Metazoa</taxon>
        <taxon>Ecdysozoa</taxon>
        <taxon>Arthropoda</taxon>
        <taxon>Hexapoda</taxon>
        <taxon>Insecta</taxon>
        <taxon>Pterygota</taxon>
        <taxon>Neoptera</taxon>
        <taxon>Endopterygota</taxon>
        <taxon>Diptera</taxon>
        <taxon>Brachycera</taxon>
        <taxon>Muscomorpha</taxon>
        <taxon>Ephydroidea</taxon>
        <taxon>Drosophilidae</taxon>
        <taxon>Drosophila</taxon>
    </lineage>
</organism>
<accession>A0AAD4K2D2</accession>
<dbReference type="PANTHER" id="PTHR21490:SF2">
    <property type="entry name" value="ENKURIN DOMAIN-CONTAINING PROTEIN 1"/>
    <property type="match status" value="1"/>
</dbReference>
<dbReference type="PROSITE" id="PS51665">
    <property type="entry name" value="ENKURIN"/>
    <property type="match status" value="1"/>
</dbReference>
<evidence type="ECO:0000313" key="8">
    <source>
        <dbReference type="EMBL" id="KAH8371715.1"/>
    </source>
</evidence>
<evidence type="ECO:0000256" key="4">
    <source>
        <dbReference type="ARBA" id="ARBA00023212"/>
    </source>
</evidence>
<feature type="region of interest" description="Disordered" evidence="6">
    <location>
        <begin position="95"/>
        <end position="153"/>
    </location>
</feature>
<dbReference type="EMBL" id="JAJJHW010002585">
    <property type="protein sequence ID" value="KAH8371715.1"/>
    <property type="molecule type" value="Genomic_DNA"/>
</dbReference>
<feature type="compositionally biased region" description="Polar residues" evidence="6">
    <location>
        <begin position="215"/>
        <end position="227"/>
    </location>
</feature>
<dbReference type="PANTHER" id="PTHR21490">
    <property type="entry name" value="ENKURIN-RELATED"/>
    <property type="match status" value="1"/>
</dbReference>
<feature type="compositionally biased region" description="Polar residues" evidence="6">
    <location>
        <begin position="95"/>
        <end position="107"/>
    </location>
</feature>
<evidence type="ECO:0000256" key="1">
    <source>
        <dbReference type="ARBA" id="ARBA00004138"/>
    </source>
</evidence>
<comment type="caution">
    <text evidence="8">The sequence shown here is derived from an EMBL/GenBank/DDBJ whole genome shotgun (WGS) entry which is preliminary data.</text>
</comment>
<keyword evidence="4" id="KW-0206">Cytoskeleton</keyword>
<keyword evidence="9" id="KW-1185">Reference proteome</keyword>
<feature type="domain" description="Enkurin" evidence="7">
    <location>
        <begin position="291"/>
        <end position="403"/>
    </location>
</feature>
<evidence type="ECO:0000256" key="2">
    <source>
        <dbReference type="ARBA" id="ARBA00004245"/>
    </source>
</evidence>
<reference evidence="8" key="1">
    <citation type="journal article" date="2021" name="Mol. Ecol. Resour.">
        <title>Phylogenomic analyses of the genus Drosophila reveals genomic signals of climate adaptation.</title>
        <authorList>
            <person name="Li F."/>
            <person name="Rane R.V."/>
            <person name="Luria V."/>
            <person name="Xiong Z."/>
            <person name="Chen J."/>
            <person name="Li Z."/>
            <person name="Catullo R.A."/>
            <person name="Griffin P.C."/>
            <person name="Schiffer M."/>
            <person name="Pearce S."/>
            <person name="Lee S.F."/>
            <person name="McElroy K."/>
            <person name="Stocker A."/>
            <person name="Shirriffs J."/>
            <person name="Cockerell F."/>
            <person name="Coppin C."/>
            <person name="Sgro C.M."/>
            <person name="Karger A."/>
            <person name="Cain J.W."/>
            <person name="Weber J.A."/>
            <person name="Santpere G."/>
            <person name="Kirschner M.W."/>
            <person name="Hoffmann A.A."/>
            <person name="Oakeshott J.G."/>
            <person name="Zhang G."/>
        </authorList>
    </citation>
    <scope>NUCLEOTIDE SEQUENCE</scope>
    <source>
        <strain evidence="8">BGI-SZ-2011g</strain>
    </source>
</reference>
<dbReference type="GO" id="GO:0005881">
    <property type="term" value="C:cytoplasmic microtubule"/>
    <property type="evidence" value="ECO:0007669"/>
    <property type="project" value="TreeGrafter"/>
</dbReference>
<evidence type="ECO:0000256" key="5">
    <source>
        <dbReference type="ARBA" id="ARBA00023273"/>
    </source>
</evidence>
<dbReference type="InterPro" id="IPR052102">
    <property type="entry name" value="Enkurin_domain-protein"/>
</dbReference>
<name>A0AAD4K2D2_9MUSC</name>
<comment type="subcellular location">
    <subcellularLocation>
        <location evidence="1">Cell projection</location>
        <location evidence="1">Cilium</location>
    </subcellularLocation>
    <subcellularLocation>
        <location evidence="2">Cytoplasm</location>
        <location evidence="2">Cytoskeleton</location>
    </subcellularLocation>
</comment>
<feature type="compositionally biased region" description="Polar residues" evidence="6">
    <location>
        <begin position="128"/>
        <end position="137"/>
    </location>
</feature>
<dbReference type="Pfam" id="PF13864">
    <property type="entry name" value="Enkurin"/>
    <property type="match status" value="1"/>
</dbReference>
<feature type="region of interest" description="Disordered" evidence="6">
    <location>
        <begin position="200"/>
        <end position="315"/>
    </location>
</feature>
<keyword evidence="5" id="KW-0966">Cell projection</keyword>
<dbReference type="GO" id="GO:0005929">
    <property type="term" value="C:cilium"/>
    <property type="evidence" value="ECO:0007669"/>
    <property type="project" value="UniProtKB-SubCell"/>
</dbReference>
<protein>
    <recommendedName>
        <fullName evidence="7">Enkurin domain-containing protein</fullName>
    </recommendedName>
</protein>
<keyword evidence="3" id="KW-0963">Cytoplasm</keyword>
<proteinExistence type="predicted"/>
<evidence type="ECO:0000256" key="6">
    <source>
        <dbReference type="SAM" id="MobiDB-lite"/>
    </source>
</evidence>
<feature type="compositionally biased region" description="Basic and acidic residues" evidence="6">
    <location>
        <begin position="278"/>
        <end position="314"/>
    </location>
</feature>